<dbReference type="EMBL" id="PVMZ01000006">
    <property type="protein sequence ID" value="PRX21434.1"/>
    <property type="molecule type" value="Genomic_DNA"/>
</dbReference>
<evidence type="ECO:0000313" key="2">
    <source>
        <dbReference type="EMBL" id="PRX21434.1"/>
    </source>
</evidence>
<proteinExistence type="predicted"/>
<reference evidence="2 3" key="1">
    <citation type="submission" date="2018-03" db="EMBL/GenBank/DDBJ databases">
        <title>Genomic Encyclopedia of Archaeal and Bacterial Type Strains, Phase II (KMG-II): from individual species to whole genera.</title>
        <authorList>
            <person name="Goeker M."/>
        </authorList>
    </citation>
    <scope>NUCLEOTIDE SEQUENCE [LARGE SCALE GENOMIC DNA]</scope>
    <source>
        <strain evidence="2 3">DSM 43146</strain>
    </source>
</reference>
<name>A0A2T0KDY5_9ACTN</name>
<dbReference type="AlphaFoldDB" id="A0A2T0KDY5"/>
<gene>
    <name evidence="2" type="ORF">CLV67_106214</name>
</gene>
<dbReference type="InterPro" id="IPR030395">
    <property type="entry name" value="GP_PDE_dom"/>
</dbReference>
<feature type="domain" description="GP-PDE" evidence="1">
    <location>
        <begin position="15"/>
        <end position="242"/>
    </location>
</feature>
<dbReference type="RefSeq" id="WP_170153903.1">
    <property type="nucleotide sequence ID" value="NZ_BOMO01000003.1"/>
</dbReference>
<protein>
    <submittedName>
        <fullName evidence="2">Glycerophosphoryl diester phosphodiesterase</fullName>
    </submittedName>
</protein>
<accession>A0A2T0KDY5</accession>
<sequence>MAVEPPVSAAACVTIPVVAHRGGLERWAENSGNAYRDASNQGAGVWETDVRFTSDDVPVIMHDPEVDRTTDGTGLVADLTYAQVAALRTADGQPVPTLTQLINDAAVDGPRLLVELKTVPTPAQWATFNAALASRPGVASRVLLMSFEVQALVGATQYAPALTRGLLQSVGDTDPAAVTPYAKILIKHVNAITAARMTKWKGAGLTVYAWTVNTSSEWERMTWYPGMAGVITDQPGAYLAWQKSRTC</sequence>
<dbReference type="Gene3D" id="3.20.20.190">
    <property type="entry name" value="Phosphatidylinositol (PI) phosphodiesterase"/>
    <property type="match status" value="1"/>
</dbReference>
<organism evidence="2 3">
    <name type="scientific">Actinoplanes italicus</name>
    <dbReference type="NCBI Taxonomy" id="113567"/>
    <lineage>
        <taxon>Bacteria</taxon>
        <taxon>Bacillati</taxon>
        <taxon>Actinomycetota</taxon>
        <taxon>Actinomycetes</taxon>
        <taxon>Micromonosporales</taxon>
        <taxon>Micromonosporaceae</taxon>
        <taxon>Actinoplanes</taxon>
    </lineage>
</organism>
<dbReference type="PANTHER" id="PTHR46211">
    <property type="entry name" value="GLYCEROPHOSPHORYL DIESTER PHOSPHODIESTERASE"/>
    <property type="match status" value="1"/>
</dbReference>
<dbReference type="Pfam" id="PF03009">
    <property type="entry name" value="GDPD"/>
    <property type="match status" value="1"/>
</dbReference>
<keyword evidence="3" id="KW-1185">Reference proteome</keyword>
<dbReference type="PANTHER" id="PTHR46211:SF14">
    <property type="entry name" value="GLYCEROPHOSPHODIESTER PHOSPHODIESTERASE"/>
    <property type="match status" value="1"/>
</dbReference>
<evidence type="ECO:0000313" key="3">
    <source>
        <dbReference type="Proteomes" id="UP000239415"/>
    </source>
</evidence>
<dbReference type="GO" id="GO:0006629">
    <property type="term" value="P:lipid metabolic process"/>
    <property type="evidence" value="ECO:0007669"/>
    <property type="project" value="InterPro"/>
</dbReference>
<evidence type="ECO:0000259" key="1">
    <source>
        <dbReference type="PROSITE" id="PS51704"/>
    </source>
</evidence>
<dbReference type="GO" id="GO:0008081">
    <property type="term" value="F:phosphoric diester hydrolase activity"/>
    <property type="evidence" value="ECO:0007669"/>
    <property type="project" value="InterPro"/>
</dbReference>
<dbReference type="Proteomes" id="UP000239415">
    <property type="component" value="Unassembled WGS sequence"/>
</dbReference>
<dbReference type="SUPFAM" id="SSF51695">
    <property type="entry name" value="PLC-like phosphodiesterases"/>
    <property type="match status" value="1"/>
</dbReference>
<comment type="caution">
    <text evidence="2">The sequence shown here is derived from an EMBL/GenBank/DDBJ whole genome shotgun (WGS) entry which is preliminary data.</text>
</comment>
<dbReference type="InterPro" id="IPR017946">
    <property type="entry name" value="PLC-like_Pdiesterase_TIM-brl"/>
</dbReference>
<dbReference type="PROSITE" id="PS51704">
    <property type="entry name" value="GP_PDE"/>
    <property type="match status" value="1"/>
</dbReference>